<evidence type="ECO:0000313" key="8">
    <source>
        <dbReference type="Proteomes" id="UP000215374"/>
    </source>
</evidence>
<dbReference type="OrthoDB" id="9771883at2"/>
<evidence type="ECO:0000259" key="5">
    <source>
        <dbReference type="Pfam" id="PF00725"/>
    </source>
</evidence>
<protein>
    <submittedName>
        <fullName evidence="7">3-hydroxyacyl-CoA dehydrogenase</fullName>
        <ecNumber evidence="7">1.1.1.157</ecNumber>
        <ecNumber evidence="7">1.1.1.35</ecNumber>
    </submittedName>
</protein>
<dbReference type="Pfam" id="PF02737">
    <property type="entry name" value="3HCDH_N"/>
    <property type="match status" value="1"/>
</dbReference>
<evidence type="ECO:0000256" key="4">
    <source>
        <dbReference type="PIRSR" id="PIRSR000105-1"/>
    </source>
</evidence>
<feature type="site" description="Important for catalytic activity" evidence="4">
    <location>
        <position position="127"/>
    </location>
</feature>
<dbReference type="GO" id="GO:0008691">
    <property type="term" value="F:3-hydroxybutyryl-CoA dehydrogenase activity"/>
    <property type="evidence" value="ECO:0007669"/>
    <property type="project" value="UniProtKB-EC"/>
</dbReference>
<evidence type="ECO:0000259" key="6">
    <source>
        <dbReference type="Pfam" id="PF02737"/>
    </source>
</evidence>
<dbReference type="InterPro" id="IPR006108">
    <property type="entry name" value="3HC_DH_C"/>
</dbReference>
<evidence type="ECO:0000313" key="7">
    <source>
        <dbReference type="EMBL" id="SNV51773.1"/>
    </source>
</evidence>
<accession>A0A239Y0B2</accession>
<dbReference type="EMBL" id="LT906467">
    <property type="protein sequence ID" value="SNV51773.1"/>
    <property type="molecule type" value="Genomic_DNA"/>
</dbReference>
<sequence length="295" mass="31985">MDTNTIAVIGYGTIGESFAQLYAEHGYSVKVTDIRDDIDELIAATNARLGEDSPAITKADSVAEAVEGAFLVQENGPERLDFKQQMVGEIFAANPEALVASSSSALLPTDIAQDLPDEQASRLLIAHPFNPPRLLPLIELVPGERTAKESMDTVRAFYEKLGKVPVTLNREIEGYIANRLQKRVLDEAVYLLNEGIASAADIDAAMKNSLGIRWSVVGPLEALNQTTPRGFAATLEFVKPSFQDIPDIPAIDYTGEEAKAAAAKVAKDFGETASPESLAHRDEYLERVAKALEER</sequence>
<dbReference type="Gene3D" id="1.10.1040.10">
    <property type="entry name" value="N-(1-d-carboxylethyl)-l-norvaline Dehydrogenase, domain 2"/>
    <property type="match status" value="1"/>
</dbReference>
<dbReference type="PANTHER" id="PTHR48075:SF5">
    <property type="entry name" value="3-HYDROXYBUTYRYL-COA DEHYDROGENASE"/>
    <property type="match status" value="1"/>
</dbReference>
<dbReference type="InterPro" id="IPR008927">
    <property type="entry name" value="6-PGluconate_DH-like_C_sf"/>
</dbReference>
<organism evidence="7 8">
    <name type="scientific">Corynebacterium imitans</name>
    <dbReference type="NCBI Taxonomy" id="156978"/>
    <lineage>
        <taxon>Bacteria</taxon>
        <taxon>Bacillati</taxon>
        <taxon>Actinomycetota</taxon>
        <taxon>Actinomycetes</taxon>
        <taxon>Mycobacteriales</taxon>
        <taxon>Corynebacteriaceae</taxon>
        <taxon>Corynebacterium</taxon>
    </lineage>
</organism>
<dbReference type="GO" id="GO:0006631">
    <property type="term" value="P:fatty acid metabolic process"/>
    <property type="evidence" value="ECO:0007669"/>
    <property type="project" value="InterPro"/>
</dbReference>
<feature type="domain" description="3-hydroxyacyl-CoA dehydrogenase C-terminal" evidence="5">
    <location>
        <begin position="174"/>
        <end position="232"/>
    </location>
</feature>
<dbReference type="GO" id="GO:0070403">
    <property type="term" value="F:NAD+ binding"/>
    <property type="evidence" value="ECO:0007669"/>
    <property type="project" value="InterPro"/>
</dbReference>
<name>A0A239Y0B2_9CORY</name>
<dbReference type="InterPro" id="IPR006176">
    <property type="entry name" value="3-OHacyl-CoA_DH_NAD-bd"/>
</dbReference>
<dbReference type="Pfam" id="PF00725">
    <property type="entry name" value="3HCDH"/>
    <property type="match status" value="1"/>
</dbReference>
<evidence type="ECO:0000256" key="2">
    <source>
        <dbReference type="ARBA" id="ARBA00009463"/>
    </source>
</evidence>
<dbReference type="EC" id="1.1.1.35" evidence="7"/>
<feature type="domain" description="3-hydroxyacyl-CoA dehydrogenase NAD binding" evidence="6">
    <location>
        <begin position="5"/>
        <end position="169"/>
    </location>
</feature>
<evidence type="ECO:0000256" key="3">
    <source>
        <dbReference type="ARBA" id="ARBA00023002"/>
    </source>
</evidence>
<dbReference type="PIRSF" id="PIRSF000105">
    <property type="entry name" value="HCDH"/>
    <property type="match status" value="1"/>
</dbReference>
<dbReference type="InterPro" id="IPR013328">
    <property type="entry name" value="6PGD_dom2"/>
</dbReference>
<keyword evidence="3 7" id="KW-0560">Oxidoreductase</keyword>
<evidence type="ECO:0000256" key="1">
    <source>
        <dbReference type="ARBA" id="ARBA00005086"/>
    </source>
</evidence>
<dbReference type="SUPFAM" id="SSF48179">
    <property type="entry name" value="6-phosphogluconate dehydrogenase C-terminal domain-like"/>
    <property type="match status" value="1"/>
</dbReference>
<comment type="pathway">
    <text evidence="1">Lipid metabolism; butanoate metabolism.</text>
</comment>
<dbReference type="GO" id="GO:0003857">
    <property type="term" value="F:(3S)-3-hydroxyacyl-CoA dehydrogenase (NAD+) activity"/>
    <property type="evidence" value="ECO:0007669"/>
    <property type="project" value="UniProtKB-EC"/>
</dbReference>
<dbReference type="RefSeq" id="WP_051904986.1">
    <property type="nucleotide sequence ID" value="NZ_CP009211.1"/>
</dbReference>
<dbReference type="Gene3D" id="3.40.50.720">
    <property type="entry name" value="NAD(P)-binding Rossmann-like Domain"/>
    <property type="match status" value="1"/>
</dbReference>
<gene>
    <name evidence="7" type="primary">paaH</name>
    <name evidence="7" type="ORF">SAMEA4535761_00001</name>
</gene>
<dbReference type="EC" id="1.1.1.157" evidence="7"/>
<dbReference type="InterPro" id="IPR022694">
    <property type="entry name" value="3-OHacyl-CoA_DH"/>
</dbReference>
<dbReference type="SUPFAM" id="SSF51735">
    <property type="entry name" value="NAD(P)-binding Rossmann-fold domains"/>
    <property type="match status" value="1"/>
</dbReference>
<dbReference type="InterPro" id="IPR036291">
    <property type="entry name" value="NAD(P)-bd_dom_sf"/>
</dbReference>
<dbReference type="PANTHER" id="PTHR48075">
    <property type="entry name" value="3-HYDROXYACYL-COA DEHYDROGENASE FAMILY PROTEIN"/>
    <property type="match status" value="1"/>
</dbReference>
<proteinExistence type="inferred from homology"/>
<dbReference type="Proteomes" id="UP000215374">
    <property type="component" value="Chromosome 1"/>
</dbReference>
<dbReference type="AlphaFoldDB" id="A0A239Y0B2"/>
<reference evidence="7 8" key="1">
    <citation type="submission" date="2017-06" db="EMBL/GenBank/DDBJ databases">
        <authorList>
            <consortium name="Pathogen Informatics"/>
        </authorList>
    </citation>
    <scope>NUCLEOTIDE SEQUENCE [LARGE SCALE GENOMIC DNA]</scope>
    <source>
        <strain evidence="7 8">NCTC13015</strain>
    </source>
</reference>
<comment type="similarity">
    <text evidence="2">Belongs to the 3-hydroxyacyl-CoA dehydrogenase family.</text>
</comment>